<dbReference type="Proteomes" id="UP000075243">
    <property type="component" value="Chromosome 10"/>
</dbReference>
<evidence type="ECO:0008006" key="3">
    <source>
        <dbReference type="Google" id="ProtNLM"/>
    </source>
</evidence>
<dbReference type="Gramene" id="C.cajan_13946.t">
    <property type="protein sequence ID" value="C.cajan_13946.t"/>
    <property type="gene ID" value="C.cajan_13946"/>
</dbReference>
<sequence length="266" mass="31894">MEVSATNLSGGILCIWSERREFNQFVLDMKLDDLPMLGKPFRLMDYWLVDKEIGKVIEDRWKKNQLQGIGIGGLCENELMEMRKLQERFWKLLTKNKYIVHYKSRVKWLLERDGNSRYYHTIVNWKREKNMLRGLPIKGEWCEEPNKVKEEVHNFFSRHFKKKKFIVLLEEFHTNGKFSKGKNMTFIALIPKGYDPKGLGDYRLISLVFIDQRQSVFLCGRQLLYSVTIVNEVVEEAKRMKNKCIIFKVDYEKAYDSINWEFLFYM</sequence>
<evidence type="ECO:0000313" key="2">
    <source>
        <dbReference type="Proteomes" id="UP000075243"/>
    </source>
</evidence>
<protein>
    <recommendedName>
        <fullName evidence="3">Reverse transcriptase domain-containing protein</fullName>
    </recommendedName>
</protein>
<gene>
    <name evidence="1" type="ORF">KK1_014369</name>
</gene>
<dbReference type="EMBL" id="CM003612">
    <property type="protein sequence ID" value="KYP58946.1"/>
    <property type="molecule type" value="Genomic_DNA"/>
</dbReference>
<evidence type="ECO:0000313" key="1">
    <source>
        <dbReference type="EMBL" id="KYP58946.1"/>
    </source>
</evidence>
<keyword evidence="2" id="KW-1185">Reference proteome</keyword>
<proteinExistence type="predicted"/>
<reference evidence="1 2" key="1">
    <citation type="journal article" date="2012" name="Nat. Biotechnol.">
        <title>Draft genome sequence of pigeonpea (Cajanus cajan), an orphan legume crop of resource-poor farmers.</title>
        <authorList>
            <person name="Varshney R.K."/>
            <person name="Chen W."/>
            <person name="Li Y."/>
            <person name="Bharti A.K."/>
            <person name="Saxena R.K."/>
            <person name="Schlueter J.A."/>
            <person name="Donoghue M.T."/>
            <person name="Azam S."/>
            <person name="Fan G."/>
            <person name="Whaley A.M."/>
            <person name="Farmer A.D."/>
            <person name="Sheridan J."/>
            <person name="Iwata A."/>
            <person name="Tuteja R."/>
            <person name="Penmetsa R.V."/>
            <person name="Wu W."/>
            <person name="Upadhyaya H.D."/>
            <person name="Yang S.P."/>
            <person name="Shah T."/>
            <person name="Saxena K.B."/>
            <person name="Michael T."/>
            <person name="McCombie W.R."/>
            <person name="Yang B."/>
            <person name="Zhang G."/>
            <person name="Yang H."/>
            <person name="Wang J."/>
            <person name="Spillane C."/>
            <person name="Cook D.R."/>
            <person name="May G.D."/>
            <person name="Xu X."/>
            <person name="Jackson S.A."/>
        </authorList>
    </citation>
    <scope>NUCLEOTIDE SEQUENCE [LARGE SCALE GENOMIC DNA]</scope>
    <source>
        <strain evidence="2">cv. Asha</strain>
    </source>
</reference>
<dbReference type="AlphaFoldDB" id="A0A151SVY0"/>
<name>A0A151SVY0_CAJCA</name>
<accession>A0A151SVY0</accession>
<organism evidence="1 2">
    <name type="scientific">Cajanus cajan</name>
    <name type="common">Pigeon pea</name>
    <name type="synonym">Cajanus indicus</name>
    <dbReference type="NCBI Taxonomy" id="3821"/>
    <lineage>
        <taxon>Eukaryota</taxon>
        <taxon>Viridiplantae</taxon>
        <taxon>Streptophyta</taxon>
        <taxon>Embryophyta</taxon>
        <taxon>Tracheophyta</taxon>
        <taxon>Spermatophyta</taxon>
        <taxon>Magnoliopsida</taxon>
        <taxon>eudicotyledons</taxon>
        <taxon>Gunneridae</taxon>
        <taxon>Pentapetalae</taxon>
        <taxon>rosids</taxon>
        <taxon>fabids</taxon>
        <taxon>Fabales</taxon>
        <taxon>Fabaceae</taxon>
        <taxon>Papilionoideae</taxon>
        <taxon>50 kb inversion clade</taxon>
        <taxon>NPAAA clade</taxon>
        <taxon>indigoferoid/millettioid clade</taxon>
        <taxon>Phaseoleae</taxon>
        <taxon>Cajanus</taxon>
    </lineage>
</organism>
<dbReference type="STRING" id="3821.A0A151SVY0"/>